<dbReference type="SUPFAM" id="SSF47413">
    <property type="entry name" value="lambda repressor-like DNA-binding domains"/>
    <property type="match status" value="1"/>
</dbReference>
<dbReference type="PROSITE" id="PS50943">
    <property type="entry name" value="HTH_CROC1"/>
    <property type="match status" value="1"/>
</dbReference>
<dbReference type="SMART" id="SM00530">
    <property type="entry name" value="HTH_XRE"/>
    <property type="match status" value="1"/>
</dbReference>
<dbReference type="Pfam" id="PF19054">
    <property type="entry name" value="DUF5753"/>
    <property type="match status" value="1"/>
</dbReference>
<organism evidence="2 3">
    <name type="scientific">Nocardia jiangxiensis</name>
    <dbReference type="NCBI Taxonomy" id="282685"/>
    <lineage>
        <taxon>Bacteria</taxon>
        <taxon>Bacillati</taxon>
        <taxon>Actinomycetota</taxon>
        <taxon>Actinomycetes</taxon>
        <taxon>Mycobacteriales</taxon>
        <taxon>Nocardiaceae</taxon>
        <taxon>Nocardia</taxon>
    </lineage>
</organism>
<feature type="domain" description="HTH cro/C1-type" evidence="1">
    <location>
        <begin position="15"/>
        <end position="70"/>
    </location>
</feature>
<dbReference type="Pfam" id="PF13560">
    <property type="entry name" value="HTH_31"/>
    <property type="match status" value="1"/>
</dbReference>
<evidence type="ECO:0000313" key="2">
    <source>
        <dbReference type="EMBL" id="MFF3566876.1"/>
    </source>
</evidence>
<reference evidence="2 3" key="1">
    <citation type="submission" date="2024-10" db="EMBL/GenBank/DDBJ databases">
        <title>The Natural Products Discovery Center: Release of the First 8490 Sequenced Strains for Exploring Actinobacteria Biosynthetic Diversity.</title>
        <authorList>
            <person name="Kalkreuter E."/>
            <person name="Kautsar S.A."/>
            <person name="Yang D."/>
            <person name="Bader C.D."/>
            <person name="Teijaro C.N."/>
            <person name="Fluegel L."/>
            <person name="Davis C.M."/>
            <person name="Simpson J.R."/>
            <person name="Lauterbach L."/>
            <person name="Steele A.D."/>
            <person name="Gui C."/>
            <person name="Meng S."/>
            <person name="Li G."/>
            <person name="Viehrig K."/>
            <person name="Ye F."/>
            <person name="Su P."/>
            <person name="Kiefer A.F."/>
            <person name="Nichols A."/>
            <person name="Cepeda A.J."/>
            <person name="Yan W."/>
            <person name="Fan B."/>
            <person name="Jiang Y."/>
            <person name="Adhikari A."/>
            <person name="Zheng C.-J."/>
            <person name="Schuster L."/>
            <person name="Cowan T.M."/>
            <person name="Smanski M.J."/>
            <person name="Chevrette M.G."/>
            <person name="De Carvalho L.P.S."/>
            <person name="Shen B."/>
        </authorList>
    </citation>
    <scope>NUCLEOTIDE SEQUENCE [LARGE SCALE GENOMIC DNA]</scope>
    <source>
        <strain evidence="2 3">NPDC002593</strain>
    </source>
</reference>
<accession>A0ABW6RS97</accession>
<proteinExistence type="predicted"/>
<comment type="caution">
    <text evidence="2">The sequence shown here is derived from an EMBL/GenBank/DDBJ whole genome shotgun (WGS) entry which is preliminary data.</text>
</comment>
<dbReference type="InterPro" id="IPR043917">
    <property type="entry name" value="DUF5753"/>
</dbReference>
<dbReference type="InterPro" id="IPR001387">
    <property type="entry name" value="Cro/C1-type_HTH"/>
</dbReference>
<protein>
    <submittedName>
        <fullName evidence="2">Helix-turn-helix domain-containing protein</fullName>
    </submittedName>
</protein>
<dbReference type="CDD" id="cd00093">
    <property type="entry name" value="HTH_XRE"/>
    <property type="match status" value="1"/>
</dbReference>
<name>A0ABW6RS97_9NOCA</name>
<dbReference type="Gene3D" id="1.10.260.40">
    <property type="entry name" value="lambda repressor-like DNA-binding domains"/>
    <property type="match status" value="1"/>
</dbReference>
<dbReference type="InterPro" id="IPR010982">
    <property type="entry name" value="Lambda_DNA-bd_dom_sf"/>
</dbReference>
<dbReference type="RefSeq" id="WP_387402550.1">
    <property type="nucleotide sequence ID" value="NZ_JBIAQY010000001.1"/>
</dbReference>
<evidence type="ECO:0000259" key="1">
    <source>
        <dbReference type="PROSITE" id="PS50943"/>
    </source>
</evidence>
<keyword evidence="3" id="KW-1185">Reference proteome</keyword>
<sequence>MINSVLEQWELGRRLRSLRKKAKLSQSAAAAAIDVSPQTIGRLEDGQATRISKVLLAELCNVYQADDDARTVLLTLAQDLRTARKKGGRSNGVSAAMAALVDRVELEQAASTATIFANVVVPGLLRTPEYHQITRPARHPHDSATDLECWKRLTEQRRIRLHNNNFHVEVYLLRSVLHHVVGGPALMAQQLAHLEQISQLPNVILRIIPSDAGSHIGLHRGGFTLMDFAALPGTGAVGTPVVYVKGFTEELCIRDDNDIDRYRAAVAQLDPVAMSPDESRMLMAKIEQKYWTRTTLDLQESR</sequence>
<dbReference type="Proteomes" id="UP001601992">
    <property type="component" value="Unassembled WGS sequence"/>
</dbReference>
<evidence type="ECO:0000313" key="3">
    <source>
        <dbReference type="Proteomes" id="UP001601992"/>
    </source>
</evidence>
<dbReference type="EMBL" id="JBIAQY010000001">
    <property type="protein sequence ID" value="MFF3566876.1"/>
    <property type="molecule type" value="Genomic_DNA"/>
</dbReference>
<gene>
    <name evidence="2" type="ORF">ACFYXQ_03745</name>
</gene>